<proteinExistence type="predicted"/>
<dbReference type="RefSeq" id="WP_186976686.1">
    <property type="nucleotide sequence ID" value="NZ_JACOOH010000006.1"/>
</dbReference>
<evidence type="ECO:0008006" key="3">
    <source>
        <dbReference type="Google" id="ProtNLM"/>
    </source>
</evidence>
<organism evidence="1 2">
    <name type="scientific">Butyricimonas hominis</name>
    <dbReference type="NCBI Taxonomy" id="2763032"/>
    <lineage>
        <taxon>Bacteria</taxon>
        <taxon>Pseudomonadati</taxon>
        <taxon>Bacteroidota</taxon>
        <taxon>Bacteroidia</taxon>
        <taxon>Bacteroidales</taxon>
        <taxon>Odoribacteraceae</taxon>
        <taxon>Butyricimonas</taxon>
    </lineage>
</organism>
<evidence type="ECO:0000313" key="1">
    <source>
        <dbReference type="EMBL" id="MBC5622151.1"/>
    </source>
</evidence>
<protein>
    <recommendedName>
        <fullName evidence="3">Lipoprotein</fullName>
    </recommendedName>
</protein>
<comment type="caution">
    <text evidence="1">The sequence shown here is derived from an EMBL/GenBank/DDBJ whole genome shotgun (WGS) entry which is preliminary data.</text>
</comment>
<dbReference type="Gene3D" id="3.40.390.70">
    <property type="match status" value="1"/>
</dbReference>
<evidence type="ECO:0000313" key="2">
    <source>
        <dbReference type="Proteomes" id="UP000646484"/>
    </source>
</evidence>
<dbReference type="PROSITE" id="PS51257">
    <property type="entry name" value="PROKAR_LIPOPROTEIN"/>
    <property type="match status" value="1"/>
</dbReference>
<accession>A0ABR7D2J7</accession>
<keyword evidence="2" id="KW-1185">Reference proteome</keyword>
<reference evidence="1 2" key="1">
    <citation type="submission" date="2020-08" db="EMBL/GenBank/DDBJ databases">
        <title>Genome public.</title>
        <authorList>
            <person name="Liu C."/>
            <person name="Sun Q."/>
        </authorList>
    </citation>
    <scope>NUCLEOTIDE SEQUENCE [LARGE SCALE GENOMIC DNA]</scope>
    <source>
        <strain evidence="1 2">NSJ-56</strain>
    </source>
</reference>
<name>A0ABR7D2J7_9BACT</name>
<sequence>MNKIIGYLLLSFTISMFACNDEHKLSPSEGDVYGYFVPQGEHDYDDKIVDWKNRYNIFALYKWSPRDLYWSPTKWNEAKEDTDENGYSWITGYYGEQADEKYVGQQLDLIEELFLSFYPDSTLQRCLPLKMLLCKELEQIDGYGERRKLNIYSSFDLLAFNWGSERILSLSSGEKAEMKLDINLTFLLRLKSNDKIPASTEFYSYSNYDTDMTYGNYYERGFVMYDNNDKTNTDWRHYLEAILFTSYDDLTREVEASDESFHGILNDRKDKYGLIRKKYTAIINHFKEYGIDLQKIGDAAIN</sequence>
<dbReference type="EMBL" id="JACOOH010000006">
    <property type="protein sequence ID" value="MBC5622151.1"/>
    <property type="molecule type" value="Genomic_DNA"/>
</dbReference>
<dbReference type="Proteomes" id="UP000646484">
    <property type="component" value="Unassembled WGS sequence"/>
</dbReference>
<gene>
    <name evidence="1" type="ORF">H8S64_13685</name>
</gene>